<comment type="caution">
    <text evidence="1">The sequence shown here is derived from an EMBL/GenBank/DDBJ whole genome shotgun (WGS) entry which is preliminary data.</text>
</comment>
<keyword evidence="2" id="KW-1185">Reference proteome</keyword>
<organism evidence="1 2">
    <name type="scientific">Flavobacterium piscis</name>
    <dbReference type="NCBI Taxonomy" id="1114874"/>
    <lineage>
        <taxon>Bacteria</taxon>
        <taxon>Pseudomonadati</taxon>
        <taxon>Bacteroidota</taxon>
        <taxon>Flavobacteriia</taxon>
        <taxon>Flavobacteriales</taxon>
        <taxon>Flavobacteriaceae</taxon>
        <taxon>Flavobacterium</taxon>
    </lineage>
</organism>
<reference evidence="1 2" key="1">
    <citation type="submission" date="2023-07" db="EMBL/GenBank/DDBJ databases">
        <title>Sorghum-associated microbial communities from plants grown in Nebraska, USA.</title>
        <authorList>
            <person name="Schachtman D."/>
        </authorList>
    </citation>
    <scope>NUCLEOTIDE SEQUENCE [LARGE SCALE GENOMIC DNA]</scope>
    <source>
        <strain evidence="1 2">4129</strain>
    </source>
</reference>
<protein>
    <submittedName>
        <fullName evidence="1">Uncharacterized protein</fullName>
    </submittedName>
</protein>
<dbReference type="EMBL" id="JAVDWQ010000003">
    <property type="protein sequence ID" value="MDR7209164.1"/>
    <property type="molecule type" value="Genomic_DNA"/>
</dbReference>
<evidence type="ECO:0000313" key="2">
    <source>
        <dbReference type="Proteomes" id="UP001269081"/>
    </source>
</evidence>
<gene>
    <name evidence="1" type="ORF">J2W48_001097</name>
</gene>
<sequence length="45" mass="5266">MNALPTDQIANRLIVEVHFYSPPQFQFAILKQDVDWGILDFVFNN</sequence>
<proteinExistence type="predicted"/>
<accession>A0ABU1Y4K5</accession>
<evidence type="ECO:0000313" key="1">
    <source>
        <dbReference type="EMBL" id="MDR7209164.1"/>
    </source>
</evidence>
<dbReference type="Proteomes" id="UP001269081">
    <property type="component" value="Unassembled WGS sequence"/>
</dbReference>
<name>A0ABU1Y4K5_9FLAO</name>